<gene>
    <name evidence="1" type="ORF">ACFS5P_16770</name>
</gene>
<sequence length="169" mass="20134">MNINTTKKDLKINEVQFRNLTTNERVNYFNEELKHSGKTVDEAAKELGLSSSTVSLLMRKDGYRYCRMTKQYIQQEEKNTSSRTTQEEFLKYLFENEEILRKVIGTTATKRMIVDESIYYQNDSFVSKTLKIKGNTFKEFQTLLKDKYPQYRMQDMLTQALIDFIHKYK</sequence>
<proteinExistence type="predicted"/>
<evidence type="ECO:0000313" key="1">
    <source>
        <dbReference type="EMBL" id="MFD2913543.1"/>
    </source>
</evidence>
<comment type="caution">
    <text evidence="1">The sequence shown here is derived from an EMBL/GenBank/DDBJ whole genome shotgun (WGS) entry which is preliminary data.</text>
</comment>
<organism evidence="1 2">
    <name type="scientific">Jeotgalibacillus terrae</name>
    <dbReference type="NCBI Taxonomy" id="587735"/>
    <lineage>
        <taxon>Bacteria</taxon>
        <taxon>Bacillati</taxon>
        <taxon>Bacillota</taxon>
        <taxon>Bacilli</taxon>
        <taxon>Bacillales</taxon>
        <taxon>Caryophanaceae</taxon>
        <taxon>Jeotgalibacillus</taxon>
    </lineage>
</organism>
<accession>A0ABW5ZKT0</accession>
<dbReference type="RefSeq" id="WP_204728459.1">
    <property type="nucleotide sequence ID" value="NZ_JAFBDK010000003.1"/>
</dbReference>
<dbReference type="EMBL" id="JBHUPG010000031">
    <property type="protein sequence ID" value="MFD2913543.1"/>
    <property type="molecule type" value="Genomic_DNA"/>
</dbReference>
<keyword evidence="2" id="KW-1185">Reference proteome</keyword>
<evidence type="ECO:0000313" key="2">
    <source>
        <dbReference type="Proteomes" id="UP001597561"/>
    </source>
</evidence>
<name>A0ABW5ZKT0_9BACL</name>
<dbReference type="Proteomes" id="UP001597561">
    <property type="component" value="Unassembled WGS sequence"/>
</dbReference>
<protein>
    <submittedName>
        <fullName evidence="1">Uncharacterized protein</fullName>
    </submittedName>
</protein>
<reference evidence="2" key="1">
    <citation type="journal article" date="2019" name="Int. J. Syst. Evol. Microbiol.">
        <title>The Global Catalogue of Microorganisms (GCM) 10K type strain sequencing project: providing services to taxonomists for standard genome sequencing and annotation.</title>
        <authorList>
            <consortium name="The Broad Institute Genomics Platform"/>
            <consortium name="The Broad Institute Genome Sequencing Center for Infectious Disease"/>
            <person name="Wu L."/>
            <person name="Ma J."/>
        </authorList>
    </citation>
    <scope>NUCLEOTIDE SEQUENCE [LARGE SCALE GENOMIC DNA]</scope>
    <source>
        <strain evidence="2">KCTC 13528</strain>
    </source>
</reference>